<name>A0ABR3DTI0_NEUIN</name>
<proteinExistence type="predicted"/>
<organism evidence="1 2">
    <name type="scientific">Neurospora intermedia</name>
    <dbReference type="NCBI Taxonomy" id="5142"/>
    <lineage>
        <taxon>Eukaryota</taxon>
        <taxon>Fungi</taxon>
        <taxon>Dikarya</taxon>
        <taxon>Ascomycota</taxon>
        <taxon>Pezizomycotina</taxon>
        <taxon>Sordariomycetes</taxon>
        <taxon>Sordariomycetidae</taxon>
        <taxon>Sordariales</taxon>
        <taxon>Sordariaceae</taxon>
        <taxon>Neurospora</taxon>
    </lineage>
</organism>
<feature type="non-terminal residue" evidence="1">
    <location>
        <position position="1"/>
    </location>
</feature>
<reference evidence="1 2" key="1">
    <citation type="submission" date="2023-09" db="EMBL/GenBank/DDBJ databases">
        <title>Multi-omics analysis of a traditional fermented food reveals byproduct-associated fungal strains for waste-to-food upcycling.</title>
        <authorList>
            <consortium name="Lawrence Berkeley National Laboratory"/>
            <person name="Rekdal V.M."/>
            <person name="Villalobos-Escobedo J.M."/>
            <person name="Rodriguez-Valeron N."/>
            <person name="Garcia M.O."/>
            <person name="Vasquez D.P."/>
            <person name="Damayanti I."/>
            <person name="Sorensen P.M."/>
            <person name="Baidoo E.E."/>
            <person name="De Carvalho A.C."/>
            <person name="Riley R."/>
            <person name="Lipzen A."/>
            <person name="He G."/>
            <person name="Yan M."/>
            <person name="Haridas S."/>
            <person name="Daum C."/>
            <person name="Yoshinaga Y."/>
            <person name="Ng V."/>
            <person name="Grigoriev I.V."/>
            <person name="Munk R."/>
            <person name="Nuraida L."/>
            <person name="Wijaya C.H."/>
            <person name="Morales P.-C."/>
            <person name="Keasling J.D."/>
        </authorList>
    </citation>
    <scope>NUCLEOTIDE SEQUENCE [LARGE SCALE GENOMIC DNA]</scope>
    <source>
        <strain evidence="1 2">FGSC 2613</strain>
    </source>
</reference>
<evidence type="ECO:0000313" key="1">
    <source>
        <dbReference type="EMBL" id="KAL0475979.1"/>
    </source>
</evidence>
<sequence length="77" mass="9077">ECPAKATEGCPYKTPNQRDLRHHLWTSHPVYARENDIPDRQMKCNFPGCEFTGRESHVWRHKIACHYPKRGQGFKVQ</sequence>
<dbReference type="Proteomes" id="UP001451303">
    <property type="component" value="Unassembled WGS sequence"/>
</dbReference>
<evidence type="ECO:0008006" key="3">
    <source>
        <dbReference type="Google" id="ProtNLM"/>
    </source>
</evidence>
<accession>A0ABR3DTI0</accession>
<gene>
    <name evidence="1" type="ORF">QR685DRAFT_431072</name>
</gene>
<dbReference type="EMBL" id="JAVLET010000001">
    <property type="protein sequence ID" value="KAL0475979.1"/>
    <property type="molecule type" value="Genomic_DNA"/>
</dbReference>
<comment type="caution">
    <text evidence="1">The sequence shown here is derived from an EMBL/GenBank/DDBJ whole genome shotgun (WGS) entry which is preliminary data.</text>
</comment>
<protein>
    <recommendedName>
        <fullName evidence="3">C2H2-type domain-containing protein</fullName>
    </recommendedName>
</protein>
<keyword evidence="2" id="KW-1185">Reference proteome</keyword>
<evidence type="ECO:0000313" key="2">
    <source>
        <dbReference type="Proteomes" id="UP001451303"/>
    </source>
</evidence>